<evidence type="ECO:0000256" key="13">
    <source>
        <dbReference type="SAM" id="MobiDB-lite"/>
    </source>
</evidence>
<name>A0A8C0I4W4_BALMU</name>
<dbReference type="InterPro" id="IPR011012">
    <property type="entry name" value="Longin-like_dom_sf"/>
</dbReference>
<feature type="region of interest" description="Disordered" evidence="13">
    <location>
        <begin position="1"/>
        <end position="70"/>
    </location>
</feature>
<evidence type="ECO:0000256" key="4">
    <source>
        <dbReference type="ARBA" id="ARBA00022448"/>
    </source>
</evidence>
<evidence type="ECO:0000256" key="7">
    <source>
        <dbReference type="ARBA" id="ARBA00022927"/>
    </source>
</evidence>
<feature type="compositionally biased region" description="Basic and acidic residues" evidence="13">
    <location>
        <begin position="1"/>
        <end position="12"/>
    </location>
</feature>
<dbReference type="Ensembl" id="ENSBMST00010027807.1">
    <property type="protein sequence ID" value="ENSBMSP00010025254.1"/>
    <property type="gene ID" value="ENSBMSG00010018306.1"/>
</dbReference>
<dbReference type="FunFam" id="3.30.450.60:FF:000013">
    <property type="entry name" value="Coatomer subunit zeta"/>
    <property type="match status" value="1"/>
</dbReference>
<evidence type="ECO:0000256" key="6">
    <source>
        <dbReference type="ARBA" id="ARBA00022892"/>
    </source>
</evidence>
<dbReference type="InterPro" id="IPR039652">
    <property type="entry name" value="Coatomer_zeta"/>
</dbReference>
<proteinExistence type="inferred from homology"/>
<keyword evidence="9 12" id="KW-0472">Membrane</keyword>
<evidence type="ECO:0000256" key="12">
    <source>
        <dbReference type="RuleBase" id="RU366053"/>
    </source>
</evidence>
<evidence type="ECO:0000256" key="11">
    <source>
        <dbReference type="ARBA" id="ARBA00045555"/>
    </source>
</evidence>
<organism evidence="15">
    <name type="scientific">Balaenoptera musculus</name>
    <name type="common">Blue whale</name>
    <dbReference type="NCBI Taxonomy" id="9771"/>
    <lineage>
        <taxon>Eukaryota</taxon>
        <taxon>Metazoa</taxon>
        <taxon>Chordata</taxon>
        <taxon>Craniata</taxon>
        <taxon>Vertebrata</taxon>
        <taxon>Euteleostomi</taxon>
        <taxon>Mammalia</taxon>
        <taxon>Eutheria</taxon>
        <taxon>Laurasiatheria</taxon>
        <taxon>Artiodactyla</taxon>
        <taxon>Whippomorpha</taxon>
        <taxon>Cetacea</taxon>
        <taxon>Mysticeti</taxon>
        <taxon>Balaenopteridae</taxon>
        <taxon>Balaenoptera</taxon>
    </lineage>
</organism>
<protein>
    <recommendedName>
        <fullName evidence="12">Coatomer subunit zeta</fullName>
    </recommendedName>
</protein>
<dbReference type="GO" id="GO:0006891">
    <property type="term" value="P:intra-Golgi vesicle-mediated transport"/>
    <property type="evidence" value="ECO:0007669"/>
    <property type="project" value="TreeGrafter"/>
</dbReference>
<feature type="domain" description="AP complex mu/sigma subunit" evidence="14">
    <location>
        <begin position="255"/>
        <end position="300"/>
    </location>
</feature>
<dbReference type="GeneTree" id="ENSGT00390000004405"/>
<comment type="subcellular location">
    <subcellularLocation>
        <location evidence="12">Cytoplasm</location>
    </subcellularLocation>
    <subcellularLocation>
        <location evidence="1 12">Golgi apparatus membrane</location>
        <topology evidence="1 12">Peripheral membrane protein</topology>
        <orientation evidence="1 12">Cytoplasmic side</orientation>
    </subcellularLocation>
    <subcellularLocation>
        <location evidence="12">Cytoplasmic vesicle</location>
        <location evidence="12">COPI-coated vesicle membrane</location>
        <topology evidence="12">Peripheral membrane protein</topology>
        <orientation evidence="12">Cytoplasmic side</orientation>
    </subcellularLocation>
</comment>
<dbReference type="PANTHER" id="PTHR11043">
    <property type="entry name" value="ZETA-COAT PROTEIN"/>
    <property type="match status" value="1"/>
</dbReference>
<evidence type="ECO:0000259" key="14">
    <source>
        <dbReference type="Pfam" id="PF01217"/>
    </source>
</evidence>
<keyword evidence="6 12" id="KW-0931">ER-Golgi transport</keyword>
<dbReference type="GO" id="GO:0006890">
    <property type="term" value="P:retrograde vesicle-mediated transport, Golgi to endoplasmic reticulum"/>
    <property type="evidence" value="ECO:0007669"/>
    <property type="project" value="UniProtKB-UniRule"/>
</dbReference>
<accession>A0A8C0I4W4</accession>
<feature type="domain" description="AP complex mu/sigma subunit" evidence="14">
    <location>
        <begin position="139"/>
        <end position="232"/>
    </location>
</feature>
<evidence type="ECO:0000256" key="9">
    <source>
        <dbReference type="ARBA" id="ARBA00023136"/>
    </source>
</evidence>
<dbReference type="GO" id="GO:0030126">
    <property type="term" value="C:COPI vesicle coat"/>
    <property type="evidence" value="ECO:0007669"/>
    <property type="project" value="UniProtKB-UniRule"/>
</dbReference>
<dbReference type="GO" id="GO:0006886">
    <property type="term" value="P:intracellular protein transport"/>
    <property type="evidence" value="ECO:0007669"/>
    <property type="project" value="TreeGrafter"/>
</dbReference>
<comment type="similarity">
    <text evidence="2 12">Belongs to the adaptor complexes small subunit family.</text>
</comment>
<evidence type="ECO:0000256" key="3">
    <source>
        <dbReference type="ARBA" id="ARBA00011775"/>
    </source>
</evidence>
<sequence length="328" mass="35895">MQRPEAWPRPHPGEGAAAAPAGGPAPPARGREPAGLRVRSGRHRGPSGRRQLPSRPLSAGELGAARTGWGGAAPAQAEKFLRADSGGGRSGVRLGEVLEQSAWAGGWLGGAGLRFSRRVREPRGRPGPRADLQEPSLYTIKAVFILDNDGHRLLAKYYDDTFPSMKEQMAFEKNVFNKTSRTDSEIAFFGGMTIVYKSSIDLFLYVVGSSYENELMLMSVLTCLFESLNHVLSPHKTKAGARASSCKDPALYLIKQWKNVEKRWLLENMDGAFLVLDEIVDGGVILESDPQQVIQKVNFRADDSGLTEHSVAQVLQSAKEQIKWSLLK</sequence>
<comment type="subunit">
    <text evidence="3 12">Oligomeric complex that consists of at least the alpha, beta, beta', gamma, delta, epsilon and zeta subunits.</text>
</comment>
<keyword evidence="5 12" id="KW-0963">Cytoplasm</keyword>
<evidence type="ECO:0000256" key="8">
    <source>
        <dbReference type="ARBA" id="ARBA00023034"/>
    </source>
</evidence>
<keyword evidence="8 12" id="KW-0333">Golgi apparatus</keyword>
<keyword evidence="10 12" id="KW-0968">Cytoplasmic vesicle</keyword>
<dbReference type="Gene3D" id="3.30.450.60">
    <property type="match status" value="1"/>
</dbReference>
<evidence type="ECO:0000256" key="2">
    <source>
        <dbReference type="ARBA" id="ARBA00006972"/>
    </source>
</evidence>
<dbReference type="SUPFAM" id="SSF64356">
    <property type="entry name" value="SNARE-like"/>
    <property type="match status" value="1"/>
</dbReference>
<keyword evidence="7 12" id="KW-0653">Protein transport</keyword>
<dbReference type="PANTHER" id="PTHR11043:SF4">
    <property type="entry name" value="COATOMER SUBUNIT ZETA-2"/>
    <property type="match status" value="1"/>
</dbReference>
<dbReference type="Pfam" id="PF01217">
    <property type="entry name" value="Clat_adaptor_s"/>
    <property type="match status" value="2"/>
</dbReference>
<dbReference type="GO" id="GO:0000139">
    <property type="term" value="C:Golgi membrane"/>
    <property type="evidence" value="ECO:0007669"/>
    <property type="project" value="UniProtKB-SubCell"/>
</dbReference>
<comment type="function">
    <text evidence="11">The coatomer is a cytosolic protein complex that binds to dilysine motifs and reversibly associates with Golgi non-clathrin-coated vesicles, which further mediate biosynthetic protein transport from the ER, via the Golgi up to the trans Golgi network. Coatomer complex is required for budding from Golgi membranes, and is essential for the retrograde Golgi-to-ER transport of dilysine-tagged proteins. The zeta subunit may be involved in regulating the coat assembly and, hence, the rate of biosynthetic protein transport due to its association-dissociation properties with the coatomer complex.</text>
</comment>
<keyword evidence="4 12" id="KW-0813">Transport</keyword>
<dbReference type="CDD" id="cd14829">
    <property type="entry name" value="Zeta-COP"/>
    <property type="match status" value="1"/>
</dbReference>
<evidence type="ECO:0000256" key="5">
    <source>
        <dbReference type="ARBA" id="ARBA00022490"/>
    </source>
</evidence>
<feature type="compositionally biased region" description="Low complexity" evidence="13">
    <location>
        <begin position="13"/>
        <end position="22"/>
    </location>
</feature>
<evidence type="ECO:0000313" key="15">
    <source>
        <dbReference type="Ensembl" id="ENSBMSP00010025254.1"/>
    </source>
</evidence>
<evidence type="ECO:0000256" key="10">
    <source>
        <dbReference type="ARBA" id="ARBA00023329"/>
    </source>
</evidence>
<gene>
    <name evidence="15" type="primary">COPZ2</name>
</gene>
<evidence type="ECO:0000256" key="1">
    <source>
        <dbReference type="ARBA" id="ARBA00004255"/>
    </source>
</evidence>
<dbReference type="AlphaFoldDB" id="A0A8C0I4W4"/>
<reference evidence="15" key="1">
    <citation type="submission" date="2023-09" db="UniProtKB">
        <authorList>
            <consortium name="Ensembl"/>
        </authorList>
    </citation>
    <scope>IDENTIFICATION</scope>
</reference>
<dbReference type="InterPro" id="IPR022775">
    <property type="entry name" value="AP_mu_sigma_su"/>
</dbReference>